<keyword evidence="1" id="KW-0472">Membrane</keyword>
<keyword evidence="2" id="KW-1185">Reference proteome</keyword>
<organism evidence="2 3">
    <name type="scientific">Parastrongyloides trichosuri</name>
    <name type="common">Possum-specific nematode worm</name>
    <dbReference type="NCBI Taxonomy" id="131310"/>
    <lineage>
        <taxon>Eukaryota</taxon>
        <taxon>Metazoa</taxon>
        <taxon>Ecdysozoa</taxon>
        <taxon>Nematoda</taxon>
        <taxon>Chromadorea</taxon>
        <taxon>Rhabditida</taxon>
        <taxon>Tylenchina</taxon>
        <taxon>Panagrolaimomorpha</taxon>
        <taxon>Strongyloidoidea</taxon>
        <taxon>Strongyloididae</taxon>
        <taxon>Parastrongyloides</taxon>
    </lineage>
</organism>
<name>A0A0N4Z287_PARTI</name>
<reference evidence="3" key="1">
    <citation type="submission" date="2017-02" db="UniProtKB">
        <authorList>
            <consortium name="WormBaseParasite"/>
        </authorList>
    </citation>
    <scope>IDENTIFICATION</scope>
</reference>
<keyword evidence="1" id="KW-0812">Transmembrane</keyword>
<protein>
    <submittedName>
        <fullName evidence="3">Uncharacterized protein</fullName>
    </submittedName>
</protein>
<accession>A0A0N4Z287</accession>
<keyword evidence="1" id="KW-1133">Transmembrane helix</keyword>
<dbReference type="AlphaFoldDB" id="A0A0N4Z287"/>
<dbReference type="Proteomes" id="UP000038045">
    <property type="component" value="Unplaced"/>
</dbReference>
<feature type="transmembrane region" description="Helical" evidence="1">
    <location>
        <begin position="6"/>
        <end position="25"/>
    </location>
</feature>
<evidence type="ECO:0000313" key="2">
    <source>
        <dbReference type="Proteomes" id="UP000038045"/>
    </source>
</evidence>
<evidence type="ECO:0000313" key="3">
    <source>
        <dbReference type="WBParaSite" id="PTRK_0000098200.1"/>
    </source>
</evidence>
<proteinExistence type="predicted"/>
<evidence type="ECO:0000256" key="1">
    <source>
        <dbReference type="SAM" id="Phobius"/>
    </source>
</evidence>
<sequence length="103" mass="11912">MATNHIRHIIFFVLAAIMVIVAQVADSKPSKNEIVDDAFGRQDRSDFRPLQFGKRKENNFRPLQFGKKSVYRPLQFGKRSYASIGFEDSDNDEDTIFIPIPEY</sequence>
<dbReference type="WBParaSite" id="PTRK_0000098200.1">
    <property type="protein sequence ID" value="PTRK_0000098200.1"/>
    <property type="gene ID" value="PTRK_0000098200"/>
</dbReference>